<reference evidence="5 6" key="1">
    <citation type="submission" date="2016-10" db="EMBL/GenBank/DDBJ databases">
        <authorList>
            <person name="de Groot N.N."/>
        </authorList>
    </citation>
    <scope>NUCLEOTIDE SEQUENCE [LARGE SCALE GENOMIC DNA]</scope>
    <source>
        <strain evidence="5 6">IBRC-M10015</strain>
    </source>
</reference>
<dbReference type="NCBIfam" id="TIGR04126">
    <property type="entry name" value="PGF_CTERM"/>
    <property type="match status" value="1"/>
</dbReference>
<dbReference type="CDD" id="cd12083">
    <property type="entry name" value="DD_cGKI"/>
    <property type="match status" value="1"/>
</dbReference>
<sequence length="744" mass="79389">MWRLALETNVMWTLSRVVESNREARTGLLLAGAVLAALFLTVSGAVAADGAPDQRAVADLNGSVDTGTNLTIIQYNDIQTAMADNESMARLVGAINDRKAALDNPTLVVGGGDEVSPSSLSAVSEWRVPVDALNVLNPAAEVLGNHDLDYGFGAVENFTEESEFPWLVANIRAEDGGNVPGTQNYTTVERGGVTIGILGLVDDAIDPKTAVDFEEQGYEVTDWSQAGSEVATTLEEEENVDVVVALTHTGVPESKEIANNTDNIDVIVTGDDEVLYGPQVTSGTAIVEAGGEATHLGEVNLTVGDDAVGFDGGSLYNLEEGSWSMNETADEVVQAGRTEDLTQVAGEATASLDSTFGNYADDTGWGRVIGDAFLAQTGADLAMTNAGGIRGNFIIDEGEVTYDDIYTSLPFGNTLVTKAMTGQQIVDYLSRTAAPFDNDFGVQPELQVGGLSYEVVDRPDPERKVTDVYVQGDPIDLGKTYEVAVNSYMAGGPMLSELETVDENLTLYGTAVVNYVEQQGTITPPEEDRIRRTTRSLGKADISLDGDVATLEYDVPDAVDSIERSSFTVMNETAGQLAVQSAELTDNTLRLSVNQAALVALSERSDTVQMYGTYNDSVIDPQRNGFDTSRLNGDAMISEATLLENELADARATLEALEEDIVDKNDEIAELESQLSDLKSQLSDRDDEIADLEAQLEEKDERIAELESDSSETDDSDSSGPGFTPAIAVLAALGGTLLAIRRRR</sequence>
<dbReference type="STRING" id="890420.SAMN05216226_11358"/>
<feature type="compositionally biased region" description="Acidic residues" evidence="2">
    <location>
        <begin position="706"/>
        <end position="717"/>
    </location>
</feature>
<accession>A0A1G8Y4L9</accession>
<dbReference type="InterPro" id="IPR036907">
    <property type="entry name" value="5'-Nucleotdase_C_sf"/>
</dbReference>
<gene>
    <name evidence="5" type="ORF">SAMN05216226_11358</name>
</gene>
<dbReference type="InterPro" id="IPR008334">
    <property type="entry name" value="5'-Nucleotdase_C"/>
</dbReference>
<evidence type="ECO:0000259" key="4">
    <source>
        <dbReference type="Pfam" id="PF02872"/>
    </source>
</evidence>
<dbReference type="InterPro" id="IPR029052">
    <property type="entry name" value="Metallo-depent_PP-like"/>
</dbReference>
<dbReference type="InterPro" id="IPR006179">
    <property type="entry name" value="5_nucleotidase/apyrase"/>
</dbReference>
<feature type="domain" description="5'-Nucleotidase C-terminal" evidence="4">
    <location>
        <begin position="358"/>
        <end position="492"/>
    </location>
</feature>
<name>A0A1G8Y4L9_9EURY</name>
<evidence type="ECO:0000313" key="6">
    <source>
        <dbReference type="Proteomes" id="UP000198856"/>
    </source>
</evidence>
<dbReference type="GO" id="GO:0005886">
    <property type="term" value="C:plasma membrane"/>
    <property type="evidence" value="ECO:0007669"/>
    <property type="project" value="UniProtKB-SubCell"/>
</dbReference>
<evidence type="ECO:0000259" key="3">
    <source>
        <dbReference type="Pfam" id="PF00149"/>
    </source>
</evidence>
<evidence type="ECO:0000313" key="5">
    <source>
        <dbReference type="EMBL" id="SDJ97344.1"/>
    </source>
</evidence>
<dbReference type="SUPFAM" id="SSF55816">
    <property type="entry name" value="5'-nucleotidase (syn. UDP-sugar hydrolase), C-terminal domain"/>
    <property type="match status" value="1"/>
</dbReference>
<protein>
    <submittedName>
        <fullName evidence="5">PGF-CTERM protein</fullName>
    </submittedName>
</protein>
<dbReference type="PANTHER" id="PTHR11575">
    <property type="entry name" value="5'-NUCLEOTIDASE-RELATED"/>
    <property type="match status" value="1"/>
</dbReference>
<proteinExistence type="predicted"/>
<dbReference type="Pfam" id="PF00149">
    <property type="entry name" value="Metallophos"/>
    <property type="match status" value="1"/>
</dbReference>
<feature type="domain" description="Calcineurin-like phosphoesterase" evidence="3">
    <location>
        <begin position="71"/>
        <end position="271"/>
    </location>
</feature>
<dbReference type="Gene3D" id="3.90.780.10">
    <property type="entry name" value="5'-Nucleotidase, C-terminal domain"/>
    <property type="match status" value="1"/>
</dbReference>
<feature type="region of interest" description="Disordered" evidence="2">
    <location>
        <begin position="701"/>
        <end position="724"/>
    </location>
</feature>
<dbReference type="Pfam" id="PF02872">
    <property type="entry name" value="5_nucleotid_C"/>
    <property type="match status" value="1"/>
</dbReference>
<dbReference type="PRINTS" id="PR01607">
    <property type="entry name" value="APYRASEFAMLY"/>
</dbReference>
<dbReference type="Gene3D" id="1.10.287.1490">
    <property type="match status" value="1"/>
</dbReference>
<dbReference type="GO" id="GO:0016787">
    <property type="term" value="F:hydrolase activity"/>
    <property type="evidence" value="ECO:0007669"/>
    <property type="project" value="InterPro"/>
</dbReference>
<evidence type="ECO:0000256" key="2">
    <source>
        <dbReference type="SAM" id="MobiDB-lite"/>
    </source>
</evidence>
<dbReference type="InterPro" id="IPR026371">
    <property type="entry name" value="PGF_CTERM"/>
</dbReference>
<dbReference type="AlphaFoldDB" id="A0A1G8Y4L9"/>
<dbReference type="GO" id="GO:0009166">
    <property type="term" value="P:nucleotide catabolic process"/>
    <property type="evidence" value="ECO:0007669"/>
    <property type="project" value="InterPro"/>
</dbReference>
<evidence type="ECO:0000256" key="1">
    <source>
        <dbReference type="ARBA" id="ARBA00022729"/>
    </source>
</evidence>
<dbReference type="Proteomes" id="UP000198856">
    <property type="component" value="Unassembled WGS sequence"/>
</dbReference>
<dbReference type="GO" id="GO:0030115">
    <property type="term" value="C:S-layer"/>
    <property type="evidence" value="ECO:0007669"/>
    <property type="project" value="UniProtKB-SubCell"/>
</dbReference>
<organism evidence="5 6">
    <name type="scientific">Halovenus aranensis</name>
    <dbReference type="NCBI Taxonomy" id="890420"/>
    <lineage>
        <taxon>Archaea</taxon>
        <taxon>Methanobacteriati</taxon>
        <taxon>Methanobacteriota</taxon>
        <taxon>Stenosarchaea group</taxon>
        <taxon>Halobacteria</taxon>
        <taxon>Halobacteriales</taxon>
        <taxon>Haloarculaceae</taxon>
        <taxon>Halovenus</taxon>
    </lineage>
</organism>
<dbReference type="SUPFAM" id="SSF56300">
    <property type="entry name" value="Metallo-dependent phosphatases"/>
    <property type="match status" value="1"/>
</dbReference>
<keyword evidence="1" id="KW-0732">Signal</keyword>
<dbReference type="Gene3D" id="3.60.21.10">
    <property type="match status" value="1"/>
</dbReference>
<dbReference type="PANTHER" id="PTHR11575:SF24">
    <property type="entry name" value="5'-NUCLEOTIDASE"/>
    <property type="match status" value="1"/>
</dbReference>
<dbReference type="EMBL" id="FNFC01000013">
    <property type="protein sequence ID" value="SDJ97344.1"/>
    <property type="molecule type" value="Genomic_DNA"/>
</dbReference>
<keyword evidence="6" id="KW-1185">Reference proteome</keyword>
<dbReference type="InterPro" id="IPR004843">
    <property type="entry name" value="Calcineurin-like_PHP"/>
</dbReference>